<name>A0A3M7QXD2_BRAPC</name>
<keyword evidence="2" id="KW-1185">Reference proteome</keyword>
<evidence type="ECO:0000313" key="1">
    <source>
        <dbReference type="EMBL" id="RNA15953.1"/>
    </source>
</evidence>
<dbReference type="Proteomes" id="UP000276133">
    <property type="component" value="Unassembled WGS sequence"/>
</dbReference>
<organism evidence="1 2">
    <name type="scientific">Brachionus plicatilis</name>
    <name type="common">Marine rotifer</name>
    <name type="synonym">Brachionus muelleri</name>
    <dbReference type="NCBI Taxonomy" id="10195"/>
    <lineage>
        <taxon>Eukaryota</taxon>
        <taxon>Metazoa</taxon>
        <taxon>Spiralia</taxon>
        <taxon>Gnathifera</taxon>
        <taxon>Rotifera</taxon>
        <taxon>Eurotatoria</taxon>
        <taxon>Monogononta</taxon>
        <taxon>Pseudotrocha</taxon>
        <taxon>Ploima</taxon>
        <taxon>Brachionidae</taxon>
        <taxon>Brachionus</taxon>
    </lineage>
</organism>
<dbReference type="AlphaFoldDB" id="A0A3M7QXD2"/>
<proteinExistence type="predicted"/>
<gene>
    <name evidence="1" type="ORF">BpHYR1_042730</name>
</gene>
<protein>
    <submittedName>
        <fullName evidence="1">Uncharacterized protein</fullName>
    </submittedName>
</protein>
<comment type="caution">
    <text evidence="1">The sequence shown here is derived from an EMBL/GenBank/DDBJ whole genome shotgun (WGS) entry which is preliminary data.</text>
</comment>
<accession>A0A3M7QXD2</accession>
<dbReference type="EMBL" id="REGN01004838">
    <property type="protein sequence ID" value="RNA15953.1"/>
    <property type="molecule type" value="Genomic_DNA"/>
</dbReference>
<reference evidence="1 2" key="1">
    <citation type="journal article" date="2018" name="Sci. Rep.">
        <title>Genomic signatures of local adaptation to the degree of environmental predictability in rotifers.</title>
        <authorList>
            <person name="Franch-Gras L."/>
            <person name="Hahn C."/>
            <person name="Garcia-Roger E.M."/>
            <person name="Carmona M.J."/>
            <person name="Serra M."/>
            <person name="Gomez A."/>
        </authorList>
    </citation>
    <scope>NUCLEOTIDE SEQUENCE [LARGE SCALE GENOMIC DNA]</scope>
    <source>
        <strain evidence="1">HYR1</strain>
    </source>
</reference>
<sequence length="112" mass="13257">MLNPKIFSKISLQNTLQFYAFCTPLKSILINYASVKYFGVKNYLLLKNRLKRDKNPIFEVLNKIKCRFIFIKTSDNKNSIFKKKLKASNSHIGSRKLNQNNIKFLFLFQIFL</sequence>
<evidence type="ECO:0000313" key="2">
    <source>
        <dbReference type="Proteomes" id="UP000276133"/>
    </source>
</evidence>